<name>M2QZ70_CERS8</name>
<organism evidence="1 2">
    <name type="scientific">Ceriporiopsis subvermispora (strain B)</name>
    <name type="common">White-rot fungus</name>
    <name type="synonym">Gelatoporia subvermispora</name>
    <dbReference type="NCBI Taxonomy" id="914234"/>
    <lineage>
        <taxon>Eukaryota</taxon>
        <taxon>Fungi</taxon>
        <taxon>Dikarya</taxon>
        <taxon>Basidiomycota</taxon>
        <taxon>Agaricomycotina</taxon>
        <taxon>Agaricomycetes</taxon>
        <taxon>Polyporales</taxon>
        <taxon>Gelatoporiaceae</taxon>
        <taxon>Gelatoporia</taxon>
    </lineage>
</organism>
<reference evidence="1 2" key="1">
    <citation type="journal article" date="2012" name="Proc. Natl. Acad. Sci. U.S.A.">
        <title>Comparative genomics of Ceriporiopsis subvermispora and Phanerochaete chrysosporium provide insight into selective ligninolysis.</title>
        <authorList>
            <person name="Fernandez-Fueyo E."/>
            <person name="Ruiz-Duenas F.J."/>
            <person name="Ferreira P."/>
            <person name="Floudas D."/>
            <person name="Hibbett D.S."/>
            <person name="Canessa P."/>
            <person name="Larrondo L.F."/>
            <person name="James T.Y."/>
            <person name="Seelenfreund D."/>
            <person name="Lobos S."/>
            <person name="Polanco R."/>
            <person name="Tello M."/>
            <person name="Honda Y."/>
            <person name="Watanabe T."/>
            <person name="Watanabe T."/>
            <person name="Ryu J.S."/>
            <person name="Kubicek C.P."/>
            <person name="Schmoll M."/>
            <person name="Gaskell J."/>
            <person name="Hammel K.E."/>
            <person name="St John F.J."/>
            <person name="Vanden Wymelenberg A."/>
            <person name="Sabat G."/>
            <person name="Splinter BonDurant S."/>
            <person name="Syed K."/>
            <person name="Yadav J.S."/>
            <person name="Doddapaneni H."/>
            <person name="Subramanian V."/>
            <person name="Lavin J.L."/>
            <person name="Oguiza J.A."/>
            <person name="Perez G."/>
            <person name="Pisabarro A.G."/>
            <person name="Ramirez L."/>
            <person name="Santoyo F."/>
            <person name="Master E."/>
            <person name="Coutinho P.M."/>
            <person name="Henrissat B."/>
            <person name="Lombard V."/>
            <person name="Magnuson J.K."/>
            <person name="Kuees U."/>
            <person name="Hori C."/>
            <person name="Igarashi K."/>
            <person name="Samejima M."/>
            <person name="Held B.W."/>
            <person name="Barry K.W."/>
            <person name="LaButti K.M."/>
            <person name="Lapidus A."/>
            <person name="Lindquist E.A."/>
            <person name="Lucas S.M."/>
            <person name="Riley R."/>
            <person name="Salamov A.A."/>
            <person name="Hoffmeister D."/>
            <person name="Schwenk D."/>
            <person name="Hadar Y."/>
            <person name="Yarden O."/>
            <person name="de Vries R.P."/>
            <person name="Wiebenga A."/>
            <person name="Stenlid J."/>
            <person name="Eastwood D."/>
            <person name="Grigoriev I.V."/>
            <person name="Berka R.M."/>
            <person name="Blanchette R.A."/>
            <person name="Kersten P."/>
            <person name="Martinez A.T."/>
            <person name="Vicuna R."/>
            <person name="Cullen D."/>
        </authorList>
    </citation>
    <scope>NUCLEOTIDE SEQUENCE [LARGE SCALE GENOMIC DNA]</scope>
    <source>
        <strain evidence="1 2">B</strain>
    </source>
</reference>
<keyword evidence="2" id="KW-1185">Reference proteome</keyword>
<dbReference type="HOGENOM" id="CLU_3068496_0_0_1"/>
<sequence>MAHGAKGCKPGFAPKAYASTTPGTVITAANRDHFVDKAGWIYIMVEDNQSIYF</sequence>
<dbReference type="EMBL" id="KB445796">
    <property type="protein sequence ID" value="EMD37445.1"/>
    <property type="molecule type" value="Genomic_DNA"/>
</dbReference>
<gene>
    <name evidence="1" type="ORF">CERSUDRAFT_94451</name>
</gene>
<proteinExistence type="predicted"/>
<protein>
    <submittedName>
        <fullName evidence="1">Uncharacterized protein</fullName>
    </submittedName>
</protein>
<evidence type="ECO:0000313" key="1">
    <source>
        <dbReference type="EMBL" id="EMD37445.1"/>
    </source>
</evidence>
<dbReference type="Proteomes" id="UP000016930">
    <property type="component" value="Unassembled WGS sequence"/>
</dbReference>
<evidence type="ECO:0000313" key="2">
    <source>
        <dbReference type="Proteomes" id="UP000016930"/>
    </source>
</evidence>
<accession>M2QZ70</accession>
<dbReference type="AlphaFoldDB" id="M2QZ70"/>